<evidence type="ECO:0000256" key="3">
    <source>
        <dbReference type="ARBA" id="ARBA00008343"/>
    </source>
</evidence>
<evidence type="ECO:0000256" key="10">
    <source>
        <dbReference type="ARBA" id="ARBA00023014"/>
    </source>
</evidence>
<dbReference type="SUPFAM" id="SSF48150">
    <property type="entry name" value="DNA-glycosylase"/>
    <property type="match status" value="1"/>
</dbReference>
<feature type="domain" description="HhH-GPD" evidence="13">
    <location>
        <begin position="50"/>
        <end position="193"/>
    </location>
</feature>
<keyword evidence="6" id="KW-0479">Metal-binding</keyword>
<comment type="catalytic activity">
    <reaction evidence="1">
        <text>Hydrolyzes free adenine bases from 7,8-dihydro-8-oxoguanine:adenine mismatched double-stranded DNA, leaving an apurinic site.</text>
        <dbReference type="EC" id="3.2.2.31"/>
    </reaction>
</comment>
<evidence type="ECO:0000313" key="14">
    <source>
        <dbReference type="EMBL" id="CAB4799941.1"/>
    </source>
</evidence>
<organism evidence="15">
    <name type="scientific">freshwater metagenome</name>
    <dbReference type="NCBI Taxonomy" id="449393"/>
    <lineage>
        <taxon>unclassified sequences</taxon>
        <taxon>metagenomes</taxon>
        <taxon>ecological metagenomes</taxon>
    </lineage>
</organism>
<evidence type="ECO:0000256" key="6">
    <source>
        <dbReference type="ARBA" id="ARBA00022723"/>
    </source>
</evidence>
<dbReference type="GO" id="GO:0006284">
    <property type="term" value="P:base-excision repair"/>
    <property type="evidence" value="ECO:0007669"/>
    <property type="project" value="InterPro"/>
</dbReference>
<gene>
    <name evidence="14" type="ORF">UFOPK3001_00891</name>
    <name evidence="15" type="ORF">UFOPK3954_00175</name>
</gene>
<dbReference type="Pfam" id="PF00730">
    <property type="entry name" value="HhH-GPD"/>
    <property type="match status" value="1"/>
</dbReference>
<keyword evidence="9" id="KW-0408">Iron</keyword>
<evidence type="ECO:0000256" key="7">
    <source>
        <dbReference type="ARBA" id="ARBA00022763"/>
    </source>
</evidence>
<dbReference type="SMART" id="SM00478">
    <property type="entry name" value="ENDO3c"/>
    <property type="match status" value="1"/>
</dbReference>
<comment type="similarity">
    <text evidence="3">Belongs to the Nth/MutY family.</text>
</comment>
<dbReference type="InterPro" id="IPR003265">
    <property type="entry name" value="HhH-GPD_domain"/>
</dbReference>
<evidence type="ECO:0000313" key="15">
    <source>
        <dbReference type="EMBL" id="CAB4974862.1"/>
    </source>
</evidence>
<dbReference type="InterPro" id="IPR044298">
    <property type="entry name" value="MIG/MutY"/>
</dbReference>
<dbReference type="GO" id="GO:0046872">
    <property type="term" value="F:metal ion binding"/>
    <property type="evidence" value="ECO:0007669"/>
    <property type="project" value="UniProtKB-KW"/>
</dbReference>
<dbReference type="PANTHER" id="PTHR42944:SF1">
    <property type="entry name" value="ADENINE DNA GLYCOSYLASE"/>
    <property type="match status" value="1"/>
</dbReference>
<evidence type="ECO:0000256" key="1">
    <source>
        <dbReference type="ARBA" id="ARBA00000843"/>
    </source>
</evidence>
<dbReference type="InterPro" id="IPR011257">
    <property type="entry name" value="DNA_glycosylase"/>
</dbReference>
<evidence type="ECO:0000259" key="13">
    <source>
        <dbReference type="SMART" id="SM00478"/>
    </source>
</evidence>
<sequence length="295" mass="31782">MTARTSGPADPALNMADLVGRVLAWGVPRMRDLPWRQSRDPWGILVAEVMAQQTQVDRVVQRWGRFLERFPTPAACAAAPLGDVLREWQGLGYPRRARHLHESANRVVELGVFPSTLDGLLSLPGVGQYTARAVLAFAFESPAAVVDTNIARVLARTVGERLTAKRAQSIADELCPPEDSWVWNQVIMDLGAVLCRPAPRCAECPIQQQCVWTASGQPDPDPAIGTAGVSGKQARFEGSDRQARGRLMARLVVGPLSAAEAAAAMQVDAERAERLVSALVAEGLVVGNGESLRLP</sequence>
<evidence type="ECO:0000256" key="5">
    <source>
        <dbReference type="ARBA" id="ARBA00022023"/>
    </source>
</evidence>
<dbReference type="GO" id="GO:0032357">
    <property type="term" value="F:oxidized purine DNA binding"/>
    <property type="evidence" value="ECO:0007669"/>
    <property type="project" value="TreeGrafter"/>
</dbReference>
<evidence type="ECO:0000256" key="4">
    <source>
        <dbReference type="ARBA" id="ARBA00012045"/>
    </source>
</evidence>
<dbReference type="Gene3D" id="1.10.340.30">
    <property type="entry name" value="Hypothetical protein, domain 2"/>
    <property type="match status" value="1"/>
</dbReference>
<dbReference type="Gene3D" id="1.10.1670.10">
    <property type="entry name" value="Helix-hairpin-Helix base-excision DNA repair enzymes (C-terminal)"/>
    <property type="match status" value="1"/>
</dbReference>
<name>A0A6J7M5X5_9ZZZZ</name>
<dbReference type="EC" id="3.2.2.31" evidence="4"/>
<evidence type="ECO:0000256" key="8">
    <source>
        <dbReference type="ARBA" id="ARBA00022801"/>
    </source>
</evidence>
<evidence type="ECO:0000256" key="2">
    <source>
        <dbReference type="ARBA" id="ARBA00001966"/>
    </source>
</evidence>
<evidence type="ECO:0000256" key="9">
    <source>
        <dbReference type="ARBA" id="ARBA00023004"/>
    </source>
</evidence>
<dbReference type="PANTHER" id="PTHR42944">
    <property type="entry name" value="ADENINE DNA GLYCOSYLASE"/>
    <property type="match status" value="1"/>
</dbReference>
<keyword evidence="8" id="KW-0378">Hydrolase</keyword>
<dbReference type="EMBL" id="CAFAAJ010000045">
    <property type="protein sequence ID" value="CAB4799941.1"/>
    <property type="molecule type" value="Genomic_DNA"/>
</dbReference>
<dbReference type="Pfam" id="PF00633">
    <property type="entry name" value="HHH"/>
    <property type="match status" value="1"/>
</dbReference>
<protein>
    <recommendedName>
        <fullName evidence="5">Adenine DNA glycosylase</fullName>
        <ecNumber evidence="4">3.2.2.31</ecNumber>
    </recommendedName>
</protein>
<proteinExistence type="inferred from homology"/>
<dbReference type="InterPro" id="IPR004036">
    <property type="entry name" value="Endonuclease-III-like_CS2"/>
</dbReference>
<dbReference type="PROSITE" id="PS01155">
    <property type="entry name" value="ENDONUCLEASE_III_2"/>
    <property type="match status" value="1"/>
</dbReference>
<dbReference type="CDD" id="cd00056">
    <property type="entry name" value="ENDO3c"/>
    <property type="match status" value="1"/>
</dbReference>
<reference evidence="15" key="1">
    <citation type="submission" date="2020-05" db="EMBL/GenBank/DDBJ databases">
        <authorList>
            <person name="Chiriac C."/>
            <person name="Salcher M."/>
            <person name="Ghai R."/>
            <person name="Kavagutti S V."/>
        </authorList>
    </citation>
    <scope>NUCLEOTIDE SEQUENCE</scope>
</reference>
<evidence type="ECO:0000256" key="12">
    <source>
        <dbReference type="ARBA" id="ARBA00023295"/>
    </source>
</evidence>
<dbReference type="AlphaFoldDB" id="A0A6J7M5X5"/>
<dbReference type="InterPro" id="IPR000445">
    <property type="entry name" value="HhH_motif"/>
</dbReference>
<dbReference type="GO" id="GO:0034039">
    <property type="term" value="F:8-oxo-7,8-dihydroguanine DNA N-glycosylase activity"/>
    <property type="evidence" value="ECO:0007669"/>
    <property type="project" value="TreeGrafter"/>
</dbReference>
<keyword evidence="11" id="KW-0234">DNA repair</keyword>
<accession>A0A6J7M5X5</accession>
<dbReference type="GO" id="GO:0035485">
    <property type="term" value="F:adenine/guanine mispair binding"/>
    <property type="evidence" value="ECO:0007669"/>
    <property type="project" value="TreeGrafter"/>
</dbReference>
<keyword evidence="10" id="KW-0411">Iron-sulfur</keyword>
<keyword evidence="12" id="KW-0326">Glycosidase</keyword>
<dbReference type="GO" id="GO:0051536">
    <property type="term" value="F:iron-sulfur cluster binding"/>
    <property type="evidence" value="ECO:0007669"/>
    <property type="project" value="UniProtKB-KW"/>
</dbReference>
<dbReference type="GO" id="GO:0000701">
    <property type="term" value="F:purine-specific mismatch base pair DNA N-glycosylase activity"/>
    <property type="evidence" value="ECO:0007669"/>
    <property type="project" value="UniProtKB-EC"/>
</dbReference>
<dbReference type="GO" id="GO:0006298">
    <property type="term" value="P:mismatch repair"/>
    <property type="evidence" value="ECO:0007669"/>
    <property type="project" value="TreeGrafter"/>
</dbReference>
<dbReference type="EMBL" id="CAFBON010000009">
    <property type="protein sequence ID" value="CAB4974862.1"/>
    <property type="molecule type" value="Genomic_DNA"/>
</dbReference>
<keyword evidence="7" id="KW-0227">DNA damage</keyword>
<evidence type="ECO:0000256" key="11">
    <source>
        <dbReference type="ARBA" id="ARBA00023204"/>
    </source>
</evidence>
<comment type="cofactor">
    <cofactor evidence="2">
        <name>[4Fe-4S] cluster</name>
        <dbReference type="ChEBI" id="CHEBI:49883"/>
    </cofactor>
</comment>
<dbReference type="InterPro" id="IPR023170">
    <property type="entry name" value="HhH_base_excis_C"/>
</dbReference>